<proteinExistence type="predicted"/>
<dbReference type="OMA" id="LHMWKRI"/>
<keyword evidence="1" id="KW-0175">Coiled coil</keyword>
<evidence type="ECO:0000256" key="3">
    <source>
        <dbReference type="SAM" id="Phobius"/>
    </source>
</evidence>
<feature type="compositionally biased region" description="Basic and acidic residues" evidence="2">
    <location>
        <begin position="164"/>
        <end position="189"/>
    </location>
</feature>
<comment type="caution">
    <text evidence="4">The sequence shown here is derived from an EMBL/GenBank/DDBJ whole genome shotgun (WGS) entry which is preliminary data.</text>
</comment>
<dbReference type="OrthoDB" id="1923043at2759"/>
<dbReference type="Gramene" id="Manes.01G137800.3.v8.1">
    <property type="protein sequence ID" value="Manes.01G137800.3.v8.1.CDS"/>
    <property type="gene ID" value="Manes.01G137800.v8.1"/>
</dbReference>
<dbReference type="AlphaFoldDB" id="A0A2C9WMX7"/>
<gene>
    <name evidence="4" type="ORF">MANES_01G137800v8</name>
</gene>
<organism evidence="4 5">
    <name type="scientific">Manihot esculenta</name>
    <name type="common">Cassava</name>
    <name type="synonym">Jatropha manihot</name>
    <dbReference type="NCBI Taxonomy" id="3983"/>
    <lineage>
        <taxon>Eukaryota</taxon>
        <taxon>Viridiplantae</taxon>
        <taxon>Streptophyta</taxon>
        <taxon>Embryophyta</taxon>
        <taxon>Tracheophyta</taxon>
        <taxon>Spermatophyta</taxon>
        <taxon>Magnoliopsida</taxon>
        <taxon>eudicotyledons</taxon>
        <taxon>Gunneridae</taxon>
        <taxon>Pentapetalae</taxon>
        <taxon>rosids</taxon>
        <taxon>fabids</taxon>
        <taxon>Malpighiales</taxon>
        <taxon>Euphorbiaceae</taxon>
        <taxon>Crotonoideae</taxon>
        <taxon>Manihoteae</taxon>
        <taxon>Manihot</taxon>
    </lineage>
</organism>
<dbReference type="Proteomes" id="UP000091857">
    <property type="component" value="Chromosome 1"/>
</dbReference>
<evidence type="ECO:0000313" key="4">
    <source>
        <dbReference type="EMBL" id="OAY60774.1"/>
    </source>
</evidence>
<protein>
    <submittedName>
        <fullName evidence="4">Uncharacterized protein</fullName>
    </submittedName>
</protein>
<dbReference type="STRING" id="3983.A0A2C9WMX7"/>
<accession>A0A2C9WMX7</accession>
<dbReference type="PANTHER" id="PTHR35490">
    <property type="entry name" value="BACTERIOPHAGE N4 ADSORPTION B PROTEIN"/>
    <property type="match status" value="1"/>
</dbReference>
<keyword evidence="3" id="KW-0472">Membrane</keyword>
<keyword evidence="3" id="KW-1133">Transmembrane helix</keyword>
<evidence type="ECO:0000313" key="5">
    <source>
        <dbReference type="Proteomes" id="UP000091857"/>
    </source>
</evidence>
<evidence type="ECO:0000256" key="1">
    <source>
        <dbReference type="SAM" id="Coils"/>
    </source>
</evidence>
<dbReference type="Gramene" id="Manes.01G137800.2.v8.1">
    <property type="protein sequence ID" value="Manes.01G137800.2.v8.1.CDS"/>
    <property type="gene ID" value="Manes.01G137800.v8.1"/>
</dbReference>
<keyword evidence="5" id="KW-1185">Reference proteome</keyword>
<feature type="coiled-coil region" evidence="1">
    <location>
        <begin position="288"/>
        <end position="315"/>
    </location>
</feature>
<sequence length="466" mass="51836">MPTFTAIALDRLLEPGASKSVDNSVPRSNPAPEQRLPPKTRPVPSSKSILKRRNSISATERKVSLPQRSPALYATPEATPLPDSPSSFTPSPYIINHKRRGPRLLKSFSEVDVASHSKTLNEVNGSAKDSENSVGDSSKDRRVTFSFSDFEGKNVNGTQNSPRIKGESENGAHEASSEGVEMHGTHDGEIGSSNEKLKSRNTRNGLAMEKNSERDGDSEDFFDPRESISYSSYTDSEDNAVVESSVKLAATTAVGEFYDACEELSLESGQQTSLRDLEAELCEMRLNLSMELEKRKQAEETLHNVQNQWQRIRQQLALEGLTLPAFPMTVPEDELSPGIDPAEELCQQVCVARFVSDSIGRGIAKAEVEMEKESQIEAKNFEIARLWDRLHYYEAVNREMSQRNQEVIEKARRKRQVRKRRQKWVWGSIAAAITLGTAALAWSYFPSAKGSCDDSVVPEQDNAAKR</sequence>
<dbReference type="EMBL" id="CM004387">
    <property type="protein sequence ID" value="OAY60774.1"/>
    <property type="molecule type" value="Genomic_DNA"/>
</dbReference>
<feature type="region of interest" description="Disordered" evidence="2">
    <location>
        <begin position="119"/>
        <end position="223"/>
    </location>
</feature>
<dbReference type="PANTHER" id="PTHR35490:SF2">
    <property type="entry name" value="BACTERIOPHAGE N4 ADSORPTION B PROTEIN"/>
    <property type="match status" value="1"/>
</dbReference>
<evidence type="ECO:0000256" key="2">
    <source>
        <dbReference type="SAM" id="MobiDB-lite"/>
    </source>
</evidence>
<reference evidence="5" key="1">
    <citation type="journal article" date="2016" name="Nat. Biotechnol.">
        <title>Sequencing wild and cultivated cassava and related species reveals extensive interspecific hybridization and genetic diversity.</title>
        <authorList>
            <person name="Bredeson J.V."/>
            <person name="Lyons J.B."/>
            <person name="Prochnik S.E."/>
            <person name="Wu G.A."/>
            <person name="Ha C.M."/>
            <person name="Edsinger-Gonzales E."/>
            <person name="Grimwood J."/>
            <person name="Schmutz J."/>
            <person name="Rabbi I.Y."/>
            <person name="Egesi C."/>
            <person name="Nauluvula P."/>
            <person name="Lebot V."/>
            <person name="Ndunguru J."/>
            <person name="Mkamilo G."/>
            <person name="Bart R.S."/>
            <person name="Setter T.L."/>
            <person name="Gleadow R.M."/>
            <person name="Kulakow P."/>
            <person name="Ferguson M.E."/>
            <person name="Rounsley S."/>
            <person name="Rokhsar D.S."/>
        </authorList>
    </citation>
    <scope>NUCLEOTIDE SEQUENCE [LARGE SCALE GENOMIC DNA]</scope>
    <source>
        <strain evidence="5">cv. AM560-2</strain>
    </source>
</reference>
<keyword evidence="3" id="KW-0812">Transmembrane</keyword>
<feature type="region of interest" description="Disordered" evidence="2">
    <location>
        <begin position="15"/>
        <end position="92"/>
    </location>
</feature>
<name>A0A2C9WMX7_MANES</name>
<feature type="transmembrane region" description="Helical" evidence="3">
    <location>
        <begin position="424"/>
        <end position="445"/>
    </location>
</feature>